<reference evidence="1 2" key="1">
    <citation type="submission" date="2021-05" db="EMBL/GenBank/DDBJ databases">
        <title>Genome Assembly of Synthetic Allotetraploid Brassica napus Reveals Homoeologous Exchanges between Subgenomes.</title>
        <authorList>
            <person name="Davis J.T."/>
        </authorList>
    </citation>
    <scope>NUCLEOTIDE SEQUENCE [LARGE SCALE GENOMIC DNA]</scope>
    <source>
        <strain evidence="2">cv. Da-Ae</strain>
        <tissue evidence="1">Seedling</tissue>
    </source>
</reference>
<evidence type="ECO:0000313" key="1">
    <source>
        <dbReference type="EMBL" id="KAH0860100.1"/>
    </source>
</evidence>
<feature type="non-terminal residue" evidence="1">
    <location>
        <position position="1"/>
    </location>
</feature>
<accession>A0ABQ7XYY6</accession>
<dbReference type="EMBL" id="JAGKQM010000019">
    <property type="protein sequence ID" value="KAH0860100.1"/>
    <property type="molecule type" value="Genomic_DNA"/>
</dbReference>
<protein>
    <submittedName>
        <fullName evidence="1">Uncharacterized protein</fullName>
    </submittedName>
</protein>
<evidence type="ECO:0000313" key="2">
    <source>
        <dbReference type="Proteomes" id="UP000824890"/>
    </source>
</evidence>
<sequence length="86" mass="10635">IRMWNFINNWNLSKFDTCQREDGNDDPWGSGEWEFYVAETKEPEKDLTNKFSTFLIYKTLKTIRKRRQMDPFSYKQCKCEFWRSFL</sequence>
<feature type="non-terminal residue" evidence="1">
    <location>
        <position position="86"/>
    </location>
</feature>
<name>A0ABQ7XYY6_BRANA</name>
<keyword evidence="2" id="KW-1185">Reference proteome</keyword>
<comment type="caution">
    <text evidence="1">The sequence shown here is derived from an EMBL/GenBank/DDBJ whole genome shotgun (WGS) entry which is preliminary data.</text>
</comment>
<proteinExistence type="predicted"/>
<dbReference type="Proteomes" id="UP000824890">
    <property type="component" value="Unassembled WGS sequence"/>
</dbReference>
<gene>
    <name evidence="1" type="ORF">HID58_088361</name>
</gene>
<organism evidence="1 2">
    <name type="scientific">Brassica napus</name>
    <name type="common">Rape</name>
    <dbReference type="NCBI Taxonomy" id="3708"/>
    <lineage>
        <taxon>Eukaryota</taxon>
        <taxon>Viridiplantae</taxon>
        <taxon>Streptophyta</taxon>
        <taxon>Embryophyta</taxon>
        <taxon>Tracheophyta</taxon>
        <taxon>Spermatophyta</taxon>
        <taxon>Magnoliopsida</taxon>
        <taxon>eudicotyledons</taxon>
        <taxon>Gunneridae</taxon>
        <taxon>Pentapetalae</taxon>
        <taxon>rosids</taxon>
        <taxon>malvids</taxon>
        <taxon>Brassicales</taxon>
        <taxon>Brassicaceae</taxon>
        <taxon>Brassiceae</taxon>
        <taxon>Brassica</taxon>
    </lineage>
</organism>